<protein>
    <submittedName>
        <fullName evidence="1">Uncharacterized protein</fullName>
    </submittedName>
</protein>
<proteinExistence type="predicted"/>
<sequence>MRNLVDGSPCAVKAARTVRARYKTVENRIRREWHNNNR</sequence>
<gene>
    <name evidence="1" type="ORF">SBF1_6460002</name>
</gene>
<organism evidence="1 2">
    <name type="scientific">Candidatus Desulfosporosinus infrequens</name>
    <dbReference type="NCBI Taxonomy" id="2043169"/>
    <lineage>
        <taxon>Bacteria</taxon>
        <taxon>Bacillati</taxon>
        <taxon>Bacillota</taxon>
        <taxon>Clostridia</taxon>
        <taxon>Eubacteriales</taxon>
        <taxon>Desulfitobacteriaceae</taxon>
        <taxon>Desulfosporosinus</taxon>
    </lineage>
</organism>
<accession>A0A2U3LMZ3</accession>
<dbReference type="AlphaFoldDB" id="A0A2U3LMZ3"/>
<dbReference type="Proteomes" id="UP000238916">
    <property type="component" value="Unassembled WGS sequence"/>
</dbReference>
<evidence type="ECO:0000313" key="2">
    <source>
        <dbReference type="Proteomes" id="UP000238916"/>
    </source>
</evidence>
<dbReference type="EMBL" id="OMOF01000608">
    <property type="protein sequence ID" value="SPF53212.1"/>
    <property type="molecule type" value="Genomic_DNA"/>
</dbReference>
<evidence type="ECO:0000313" key="1">
    <source>
        <dbReference type="EMBL" id="SPF53212.1"/>
    </source>
</evidence>
<name>A0A2U3LMZ3_9FIRM</name>
<reference evidence="2" key="1">
    <citation type="submission" date="2018-02" db="EMBL/GenBank/DDBJ databases">
        <authorList>
            <person name="Hausmann B."/>
        </authorList>
    </citation>
    <scope>NUCLEOTIDE SEQUENCE [LARGE SCALE GENOMIC DNA]</scope>
    <source>
        <strain evidence="2">Peat soil MAG SbF1</strain>
    </source>
</reference>